<dbReference type="Proteomes" id="UP000886842">
    <property type="component" value="Unassembled WGS sequence"/>
</dbReference>
<organism evidence="6 7">
    <name type="scientific">Candidatus Avipropionibacterium avicola</name>
    <dbReference type="NCBI Taxonomy" id="2840701"/>
    <lineage>
        <taxon>Bacteria</taxon>
        <taxon>Bacillati</taxon>
        <taxon>Actinomycetota</taxon>
        <taxon>Actinomycetes</taxon>
        <taxon>Propionibacteriales</taxon>
        <taxon>Propionibacteriaceae</taxon>
        <taxon>Propionibacteriaceae incertae sedis</taxon>
        <taxon>Candidatus Avipropionibacterium</taxon>
    </lineage>
</organism>
<dbReference type="Gene3D" id="1.10.357.10">
    <property type="entry name" value="Tetracycline Repressor, domain 2"/>
    <property type="match status" value="1"/>
</dbReference>
<dbReference type="GO" id="GO:0045892">
    <property type="term" value="P:negative regulation of DNA-templated transcription"/>
    <property type="evidence" value="ECO:0007669"/>
    <property type="project" value="InterPro"/>
</dbReference>
<sequence>MALLDEGGLRALTVRAAASRVGVAAASLYSRVESVDDLFDLALDKALGDDQNLTQVSAEGELPEVMIAYYRHLVRHRWACQVIGMRAPRGPNYLGLSERMVVLLTDAGASDPLGAAYVLSNFVIGSATTAPMVGSERAAPVDVEVAPLYARLHDAHAVDSEAILRAGLMALYSQAIA</sequence>
<keyword evidence="1" id="KW-0805">Transcription regulation</keyword>
<evidence type="ECO:0000256" key="1">
    <source>
        <dbReference type="ARBA" id="ARBA00023015"/>
    </source>
</evidence>
<accession>A0A9D1H070</accession>
<feature type="DNA-binding region" description="H-T-H motif" evidence="4">
    <location>
        <begin position="13"/>
        <end position="32"/>
    </location>
</feature>
<evidence type="ECO:0000313" key="6">
    <source>
        <dbReference type="EMBL" id="HIT76719.1"/>
    </source>
</evidence>
<proteinExistence type="predicted"/>
<reference evidence="6" key="1">
    <citation type="submission" date="2020-10" db="EMBL/GenBank/DDBJ databases">
        <authorList>
            <person name="Gilroy R."/>
        </authorList>
    </citation>
    <scope>NUCLEOTIDE SEQUENCE</scope>
    <source>
        <strain evidence="6">ChiGjej1B1-24693</strain>
    </source>
</reference>
<dbReference type="InterPro" id="IPR004111">
    <property type="entry name" value="Repressor_TetR_C"/>
</dbReference>
<dbReference type="EMBL" id="DVLP01000413">
    <property type="protein sequence ID" value="HIT76719.1"/>
    <property type="molecule type" value="Genomic_DNA"/>
</dbReference>
<name>A0A9D1H070_9ACTN</name>
<evidence type="ECO:0000256" key="4">
    <source>
        <dbReference type="PROSITE-ProRule" id="PRU00335"/>
    </source>
</evidence>
<evidence type="ECO:0000256" key="2">
    <source>
        <dbReference type="ARBA" id="ARBA00023125"/>
    </source>
</evidence>
<dbReference type="Gene3D" id="1.10.10.60">
    <property type="entry name" value="Homeodomain-like"/>
    <property type="match status" value="1"/>
</dbReference>
<protein>
    <submittedName>
        <fullName evidence="6">TetR/AcrR family transcriptional regulator C-terminal domain-containing protein</fullName>
    </submittedName>
</protein>
<feature type="domain" description="HTH tetR-type" evidence="5">
    <location>
        <begin position="1"/>
        <end position="50"/>
    </location>
</feature>
<evidence type="ECO:0000256" key="3">
    <source>
        <dbReference type="ARBA" id="ARBA00023163"/>
    </source>
</evidence>
<dbReference type="AlphaFoldDB" id="A0A9D1H070"/>
<dbReference type="GO" id="GO:0003677">
    <property type="term" value="F:DNA binding"/>
    <property type="evidence" value="ECO:0007669"/>
    <property type="project" value="UniProtKB-UniRule"/>
</dbReference>
<dbReference type="InterPro" id="IPR036271">
    <property type="entry name" value="Tet_transcr_reg_TetR-rel_C_sf"/>
</dbReference>
<dbReference type="InterPro" id="IPR001647">
    <property type="entry name" value="HTH_TetR"/>
</dbReference>
<dbReference type="SUPFAM" id="SSF46689">
    <property type="entry name" value="Homeodomain-like"/>
    <property type="match status" value="1"/>
</dbReference>
<dbReference type="Pfam" id="PF02909">
    <property type="entry name" value="TetR_C_1"/>
    <property type="match status" value="1"/>
</dbReference>
<reference evidence="6" key="2">
    <citation type="journal article" date="2021" name="PeerJ">
        <title>Extensive microbial diversity within the chicken gut microbiome revealed by metagenomics and culture.</title>
        <authorList>
            <person name="Gilroy R."/>
            <person name="Ravi A."/>
            <person name="Getino M."/>
            <person name="Pursley I."/>
            <person name="Horton D.L."/>
            <person name="Alikhan N.F."/>
            <person name="Baker D."/>
            <person name="Gharbi K."/>
            <person name="Hall N."/>
            <person name="Watson M."/>
            <person name="Adriaenssens E.M."/>
            <person name="Foster-Nyarko E."/>
            <person name="Jarju S."/>
            <person name="Secka A."/>
            <person name="Antonio M."/>
            <person name="Oren A."/>
            <person name="Chaudhuri R.R."/>
            <person name="La Ragione R."/>
            <person name="Hildebrand F."/>
            <person name="Pallen M.J."/>
        </authorList>
    </citation>
    <scope>NUCLEOTIDE SEQUENCE</scope>
    <source>
        <strain evidence="6">ChiGjej1B1-24693</strain>
    </source>
</reference>
<dbReference type="SUPFAM" id="SSF48498">
    <property type="entry name" value="Tetracyclin repressor-like, C-terminal domain"/>
    <property type="match status" value="1"/>
</dbReference>
<dbReference type="PROSITE" id="PS50977">
    <property type="entry name" value="HTH_TETR_2"/>
    <property type="match status" value="1"/>
</dbReference>
<keyword evidence="3" id="KW-0804">Transcription</keyword>
<evidence type="ECO:0000313" key="7">
    <source>
        <dbReference type="Proteomes" id="UP000886842"/>
    </source>
</evidence>
<keyword evidence="2 4" id="KW-0238">DNA-binding</keyword>
<dbReference type="InterPro" id="IPR009057">
    <property type="entry name" value="Homeodomain-like_sf"/>
</dbReference>
<evidence type="ECO:0000259" key="5">
    <source>
        <dbReference type="PROSITE" id="PS50977"/>
    </source>
</evidence>
<gene>
    <name evidence="6" type="ORF">IAA98_14145</name>
</gene>
<comment type="caution">
    <text evidence="6">The sequence shown here is derived from an EMBL/GenBank/DDBJ whole genome shotgun (WGS) entry which is preliminary data.</text>
</comment>